<dbReference type="GO" id="GO:0006506">
    <property type="term" value="P:GPI anchor biosynthetic process"/>
    <property type="evidence" value="ECO:0007669"/>
    <property type="project" value="InterPro"/>
</dbReference>
<evidence type="ECO:0000259" key="5">
    <source>
        <dbReference type="Pfam" id="PF00149"/>
    </source>
</evidence>
<dbReference type="OrthoDB" id="5977743at2759"/>
<dbReference type="InterPro" id="IPR029052">
    <property type="entry name" value="Metallo-depent_PP-like"/>
</dbReference>
<dbReference type="Proteomes" id="UP000267251">
    <property type="component" value="Unassembled WGS sequence"/>
</dbReference>
<evidence type="ECO:0000256" key="1">
    <source>
        <dbReference type="ARBA" id="ARBA00004141"/>
    </source>
</evidence>
<gene>
    <name evidence="6" type="ORF">BJ684DRAFT_1717</name>
</gene>
<dbReference type="GO" id="GO:0005783">
    <property type="term" value="C:endoplasmic reticulum"/>
    <property type="evidence" value="ECO:0007669"/>
    <property type="project" value="TreeGrafter"/>
</dbReference>
<dbReference type="PANTHER" id="PTHR13315">
    <property type="entry name" value="METALLO PHOSPHOESTERASE RELATED"/>
    <property type="match status" value="1"/>
</dbReference>
<dbReference type="Pfam" id="PF00149">
    <property type="entry name" value="Metallophos"/>
    <property type="match status" value="1"/>
</dbReference>
<keyword evidence="7" id="KW-1185">Reference proteome</keyword>
<evidence type="ECO:0000313" key="7">
    <source>
        <dbReference type="Proteomes" id="UP000267251"/>
    </source>
</evidence>
<dbReference type="Gene3D" id="3.60.21.10">
    <property type="match status" value="1"/>
</dbReference>
<evidence type="ECO:0000256" key="2">
    <source>
        <dbReference type="ARBA" id="ARBA00022692"/>
    </source>
</evidence>
<dbReference type="SUPFAM" id="SSF56300">
    <property type="entry name" value="Metallo-dependent phosphatases"/>
    <property type="match status" value="1"/>
</dbReference>
<keyword evidence="2" id="KW-0812">Transmembrane</keyword>
<keyword evidence="3" id="KW-1133">Transmembrane helix</keyword>
<dbReference type="InterPro" id="IPR004843">
    <property type="entry name" value="Calcineurin-like_PHP"/>
</dbReference>
<accession>A0A4P9Y699</accession>
<dbReference type="AlphaFoldDB" id="A0A4P9Y699"/>
<keyword evidence="4" id="KW-0472">Membrane</keyword>
<feature type="non-terminal residue" evidence="6">
    <location>
        <position position="318"/>
    </location>
</feature>
<evidence type="ECO:0000256" key="4">
    <source>
        <dbReference type="ARBA" id="ARBA00023136"/>
    </source>
</evidence>
<proteinExistence type="predicted"/>
<dbReference type="InterPro" id="IPR033308">
    <property type="entry name" value="PGAP5/Cdc1/Ted1"/>
</dbReference>
<feature type="non-terminal residue" evidence="6">
    <location>
        <position position="1"/>
    </location>
</feature>
<name>A0A4P9Y699_9FUNG</name>
<evidence type="ECO:0000313" key="6">
    <source>
        <dbReference type="EMBL" id="RKP14302.1"/>
    </source>
</evidence>
<dbReference type="PANTHER" id="PTHR13315:SF4">
    <property type="entry name" value="METALLOPHOSPHOESTERASE, ISOFORM E"/>
    <property type="match status" value="1"/>
</dbReference>
<organism evidence="6 7">
    <name type="scientific">Piptocephalis cylindrospora</name>
    <dbReference type="NCBI Taxonomy" id="1907219"/>
    <lineage>
        <taxon>Eukaryota</taxon>
        <taxon>Fungi</taxon>
        <taxon>Fungi incertae sedis</taxon>
        <taxon>Zoopagomycota</taxon>
        <taxon>Zoopagomycotina</taxon>
        <taxon>Zoopagomycetes</taxon>
        <taxon>Zoopagales</taxon>
        <taxon>Piptocephalidaceae</taxon>
        <taxon>Piptocephalis</taxon>
    </lineage>
</organism>
<comment type="subcellular location">
    <subcellularLocation>
        <location evidence="1">Membrane</location>
        <topology evidence="1">Multi-pass membrane protein</topology>
    </subcellularLocation>
</comment>
<sequence>ILVVADPQLTDAYSYGHHGVVLAVVQSLSDTYMRKAFSLLMPRLTPTSLLFLGDLFDGGREWDDTTQWEEEHARFRHVFPPVLDSGNGDSEEIERIWVGGNHDYGFGNGVDTGKRLRWERAFGPTNSVHTYGKETRIVVLDTVSLSASRSEISQGSDAFLEAFTSAWSSSPPSIPTARPILVSHVPLYRKPGTGCGTSSRTRGGEILMGRGYQYQDLVSSNISQHILSTVRPTLILSGDDHDQCEVHHPIPKLPSGDTAPSAQEEALEYTVGTFSFMQGNLVPSAGLLSLFESSDGSTQSFGYSVCYLPDQLWTYVMY</sequence>
<evidence type="ECO:0000256" key="3">
    <source>
        <dbReference type="ARBA" id="ARBA00022989"/>
    </source>
</evidence>
<dbReference type="EMBL" id="KZ987854">
    <property type="protein sequence ID" value="RKP14302.1"/>
    <property type="molecule type" value="Genomic_DNA"/>
</dbReference>
<dbReference type="GO" id="GO:0016787">
    <property type="term" value="F:hydrolase activity"/>
    <property type="evidence" value="ECO:0007669"/>
    <property type="project" value="InterPro"/>
</dbReference>
<feature type="domain" description="Calcineurin-like phosphoesterase" evidence="5">
    <location>
        <begin position="1"/>
        <end position="242"/>
    </location>
</feature>
<protein>
    <submittedName>
        <fullName evidence="6">Metallo-dependent phosphatase-like protein</fullName>
    </submittedName>
</protein>
<dbReference type="GO" id="GO:0016020">
    <property type="term" value="C:membrane"/>
    <property type="evidence" value="ECO:0007669"/>
    <property type="project" value="UniProtKB-SubCell"/>
</dbReference>
<reference evidence="7" key="1">
    <citation type="journal article" date="2018" name="Nat. Microbiol.">
        <title>Leveraging single-cell genomics to expand the fungal tree of life.</title>
        <authorList>
            <person name="Ahrendt S.R."/>
            <person name="Quandt C.A."/>
            <person name="Ciobanu D."/>
            <person name="Clum A."/>
            <person name="Salamov A."/>
            <person name="Andreopoulos B."/>
            <person name="Cheng J.F."/>
            <person name="Woyke T."/>
            <person name="Pelin A."/>
            <person name="Henrissat B."/>
            <person name="Reynolds N.K."/>
            <person name="Benny G.L."/>
            <person name="Smith M.E."/>
            <person name="James T.Y."/>
            <person name="Grigoriev I.V."/>
        </authorList>
    </citation>
    <scope>NUCLEOTIDE SEQUENCE [LARGE SCALE GENOMIC DNA]</scope>
</reference>